<dbReference type="Pfam" id="PF02018">
    <property type="entry name" value="CBM_4_9"/>
    <property type="match status" value="1"/>
</dbReference>
<protein>
    <recommendedName>
        <fullName evidence="3">CBM-cenC domain-containing protein</fullName>
    </recommendedName>
</protein>
<dbReference type="SUPFAM" id="SSF49785">
    <property type="entry name" value="Galactose-binding domain-like"/>
    <property type="match status" value="1"/>
</dbReference>
<name>A0A4S4FXP4_9MICO</name>
<reference evidence="4 5" key="1">
    <citation type="submission" date="2019-04" db="EMBL/GenBank/DDBJ databases">
        <authorList>
            <person name="Jiang L."/>
        </authorList>
    </citation>
    <scope>NUCLEOTIDE SEQUENCE [LARGE SCALE GENOMIC DNA]</scope>
    <source>
        <strain evidence="4 5">YIM 131861</strain>
    </source>
</reference>
<accession>A0A4S4FXP4</accession>
<feature type="domain" description="CBM-cenC" evidence="3">
    <location>
        <begin position="455"/>
        <end position="559"/>
    </location>
</feature>
<feature type="compositionally biased region" description="Pro residues" evidence="2">
    <location>
        <begin position="433"/>
        <end position="449"/>
    </location>
</feature>
<feature type="region of interest" description="Disordered" evidence="2">
    <location>
        <begin position="423"/>
        <end position="449"/>
    </location>
</feature>
<evidence type="ECO:0000256" key="1">
    <source>
        <dbReference type="ARBA" id="ARBA00022801"/>
    </source>
</evidence>
<evidence type="ECO:0000313" key="5">
    <source>
        <dbReference type="Proteomes" id="UP000307380"/>
    </source>
</evidence>
<organism evidence="4 5">
    <name type="scientific">Orlajensenia flava</name>
    <dbReference type="NCBI Taxonomy" id="2565934"/>
    <lineage>
        <taxon>Bacteria</taxon>
        <taxon>Bacillati</taxon>
        <taxon>Actinomycetota</taxon>
        <taxon>Actinomycetes</taxon>
        <taxon>Micrococcales</taxon>
        <taxon>Microbacteriaceae</taxon>
        <taxon>Orlajensenia</taxon>
    </lineage>
</organism>
<dbReference type="OrthoDB" id="5188189at2"/>
<keyword evidence="1" id="KW-0378">Hydrolase</keyword>
<dbReference type="InterPro" id="IPR003305">
    <property type="entry name" value="CenC_carb-bd"/>
</dbReference>
<evidence type="ECO:0000313" key="4">
    <source>
        <dbReference type="EMBL" id="THG34466.1"/>
    </source>
</evidence>
<dbReference type="GO" id="GO:0016798">
    <property type="term" value="F:hydrolase activity, acting on glycosyl bonds"/>
    <property type="evidence" value="ECO:0007669"/>
    <property type="project" value="InterPro"/>
</dbReference>
<dbReference type="Proteomes" id="UP000307380">
    <property type="component" value="Unassembled WGS sequence"/>
</dbReference>
<evidence type="ECO:0000256" key="2">
    <source>
        <dbReference type="SAM" id="MobiDB-lite"/>
    </source>
</evidence>
<dbReference type="AlphaFoldDB" id="A0A4S4FXP4"/>
<proteinExistence type="predicted"/>
<dbReference type="Gene3D" id="2.60.120.260">
    <property type="entry name" value="Galactose-binding domain-like"/>
    <property type="match status" value="1"/>
</dbReference>
<sequence>MPLHDPSTRPPSRRPGGAPAAARWRLPIAVAGVAAVAIVGGVGVQVATASESASVRAAAPAPLASFPPKSNGAWIYDGAARGQWLPVIQSYNQIATGEHKITQINTYGSDIEGDSSGYDTYYDTSAKTGNRDTTSEYYNALVLAPALAGTASTSYTFSPIIDAQLTSDYISGFNGASKAVAEASADKVAAQVCADERADGIQFDIESFDVTKDGQYYFYNQISKDFAGLHSGSTASDPYGCVDAKHANGRYYSVFAFAASVDPANGNSAARVKDVFETNGKANGYFVDSLYDLGTGATGHLNDLPTYQSLVTAEVTHMKTWANSLGISYAFGIPASASAHEFTSCTGGCVAGADGSLGNPMIEYTKRAVGAINSAGAPQDPLFIGTNIWSMGSFTAISPFNFYPSPPPTDVLTWLAANLPGSKAAGTGTTTPTPTPTPTATPTPTPTPTAPAGTQLITNGGFENNLTGWNCDGTYSVDSVAASGTHGVRLTPSATVTSVCSQTVSVVSGKQYTLSAKLKSNGAYISVGVKNGAEVTSNASTFTSASLPVTATASTITVYVQAYKQQTGDTWADDVSLIAAG</sequence>
<dbReference type="EMBL" id="SSSN01000005">
    <property type="protein sequence ID" value="THG34466.1"/>
    <property type="molecule type" value="Genomic_DNA"/>
</dbReference>
<keyword evidence="5" id="KW-1185">Reference proteome</keyword>
<evidence type="ECO:0000259" key="3">
    <source>
        <dbReference type="Pfam" id="PF02018"/>
    </source>
</evidence>
<dbReference type="RefSeq" id="WP_136424264.1">
    <property type="nucleotide sequence ID" value="NZ_SSSN01000005.1"/>
</dbReference>
<dbReference type="InterPro" id="IPR008979">
    <property type="entry name" value="Galactose-bd-like_sf"/>
</dbReference>
<gene>
    <name evidence="4" type="ORF">E6C70_09390</name>
</gene>
<comment type="caution">
    <text evidence="4">The sequence shown here is derived from an EMBL/GenBank/DDBJ whole genome shotgun (WGS) entry which is preliminary data.</text>
</comment>